<dbReference type="SUPFAM" id="SSF53850">
    <property type="entry name" value="Periplasmic binding protein-like II"/>
    <property type="match status" value="1"/>
</dbReference>
<dbReference type="PANTHER" id="PTHR43649:SF29">
    <property type="entry name" value="OSMOPROTECTIVE COMPOUNDS-BINDING PROTEIN GGTB"/>
    <property type="match status" value="1"/>
</dbReference>
<dbReference type="Proteomes" id="UP000231586">
    <property type="component" value="Unassembled WGS sequence"/>
</dbReference>
<proteinExistence type="inferred from homology"/>
<dbReference type="Gene3D" id="3.40.190.10">
    <property type="entry name" value="Periplasmic binding protein-like II"/>
    <property type="match status" value="2"/>
</dbReference>
<accession>A0A2M8W733</accession>
<dbReference type="InterPro" id="IPR050490">
    <property type="entry name" value="Bact_solute-bd_prot1"/>
</dbReference>
<dbReference type="PANTHER" id="PTHR43649">
    <property type="entry name" value="ARABINOSE-BINDING PROTEIN-RELATED"/>
    <property type="match status" value="1"/>
</dbReference>
<evidence type="ECO:0000313" key="4">
    <source>
        <dbReference type="EMBL" id="PJI86741.1"/>
    </source>
</evidence>
<name>A0A2M8W733_9MICO</name>
<dbReference type="EMBL" id="PGTZ01000010">
    <property type="protein sequence ID" value="PJI86741.1"/>
    <property type="molecule type" value="Genomic_DNA"/>
</dbReference>
<dbReference type="OrthoDB" id="8663148at2"/>
<gene>
    <name evidence="4" type="ORF">CLV34_2664</name>
</gene>
<keyword evidence="5" id="KW-1185">Reference proteome</keyword>
<feature type="signal peptide" evidence="3">
    <location>
        <begin position="1"/>
        <end position="23"/>
    </location>
</feature>
<keyword evidence="2" id="KW-0813">Transport</keyword>
<dbReference type="RefSeq" id="WP_100350766.1">
    <property type="nucleotide sequence ID" value="NZ_PGTZ01000010.1"/>
</dbReference>
<evidence type="ECO:0000256" key="1">
    <source>
        <dbReference type="ARBA" id="ARBA00008520"/>
    </source>
</evidence>
<dbReference type="PROSITE" id="PS51257">
    <property type="entry name" value="PROKAR_LIPOPROTEIN"/>
    <property type="match status" value="1"/>
</dbReference>
<evidence type="ECO:0000256" key="3">
    <source>
        <dbReference type="SAM" id="SignalP"/>
    </source>
</evidence>
<keyword evidence="3" id="KW-0732">Signal</keyword>
<feature type="chain" id="PRO_5038763576" evidence="3">
    <location>
        <begin position="24"/>
        <end position="469"/>
    </location>
</feature>
<comment type="similarity">
    <text evidence="1">Belongs to the bacterial solute-binding protein 1 family.</text>
</comment>
<reference evidence="4 5" key="1">
    <citation type="submission" date="2017-11" db="EMBL/GenBank/DDBJ databases">
        <title>Genomic Encyclopedia of Archaeal and Bacterial Type Strains, Phase II (KMG-II): From Individual Species to Whole Genera.</title>
        <authorList>
            <person name="Goeker M."/>
        </authorList>
    </citation>
    <scope>NUCLEOTIDE SEQUENCE [LARGE SCALE GENOMIC DNA]</scope>
    <source>
        <strain evidence="4 5">DSM 22413</strain>
    </source>
</reference>
<comment type="caution">
    <text evidence="4">The sequence shown here is derived from an EMBL/GenBank/DDBJ whole genome shotgun (WGS) entry which is preliminary data.</text>
</comment>
<evidence type="ECO:0000256" key="2">
    <source>
        <dbReference type="ARBA" id="ARBA00022448"/>
    </source>
</evidence>
<evidence type="ECO:0000313" key="5">
    <source>
        <dbReference type="Proteomes" id="UP000231586"/>
    </source>
</evidence>
<organism evidence="4 5">
    <name type="scientific">Luteimicrobium subarcticum</name>
    <dbReference type="NCBI Taxonomy" id="620910"/>
    <lineage>
        <taxon>Bacteria</taxon>
        <taxon>Bacillati</taxon>
        <taxon>Actinomycetota</taxon>
        <taxon>Actinomycetes</taxon>
        <taxon>Micrococcales</taxon>
        <taxon>Luteimicrobium</taxon>
    </lineage>
</organism>
<sequence>MTSKTRVRTARYGSFFAATAAIALVVAGCSSSDDDNGGGGSTGGSTAAGDIDCSQFSSYGDLKGKEVTIYAGVVAPEDQPYVDSFKPFEKCTGVKVNYTADKNFEQQVLVQAEAGNAPDLAIVPQPGLLKQLVATGKAVKAPDSVSQNADKWFGADWKKYGTVDGTFYAAPSGASVKSLVWYSPTQFASAGYEVPTTLDDLKALSDKMVADGNKPWCAGINSGEATGWPITDWVEDFVLRLDGPDVYDQWVAGDVKFTDPKIVSAFDGVGAYLKNSDYVNAGIGDVKSIATTTFQDAGLNIDPVNGDGSCWLHRQASFYAANFDKNANIGPDGDVYAFYLPGKTADDHPVLGAGEFVLAFSDRPEVQALQTFWSTDTWANLKAKASSEDTKGGWISANKGLDEANLVGPIDKLSVQILKDPKTVFRFDGSDQMPAAVGSGSFWKQATNWITGQSTQDTVTKIQAAWPKS</sequence>
<protein>
    <submittedName>
        <fullName evidence="4">Carbohydrate ABC transporter substrate-binding protein (CUT1 family)</fullName>
    </submittedName>
</protein>
<dbReference type="AlphaFoldDB" id="A0A2M8W733"/>